<feature type="region of interest" description="Disordered" evidence="1">
    <location>
        <begin position="33"/>
        <end position="58"/>
    </location>
</feature>
<feature type="compositionally biased region" description="Basic and acidic residues" evidence="1">
    <location>
        <begin position="46"/>
        <end position="58"/>
    </location>
</feature>
<name>A0A7U3S1S9_9MONO</name>
<protein>
    <submittedName>
        <fullName evidence="2">Uncharacterized protein</fullName>
    </submittedName>
</protein>
<keyword evidence="3" id="KW-1185">Reference proteome</keyword>
<feature type="compositionally biased region" description="Polar residues" evidence="1">
    <location>
        <begin position="158"/>
        <end position="171"/>
    </location>
</feature>
<reference evidence="2" key="1">
    <citation type="journal article" date="2019" name="PLoS Pathog.">
        <title>Re-assessing the diversity of negative strand RNA viruses in insects.</title>
        <authorList>
            <person name="Kafer S."/>
            <person name="Paraskevopoulou S."/>
            <person name="Zirkel F."/>
            <person name="Wieseke N."/>
            <person name="Donath A."/>
            <person name="Petersen M."/>
            <person name="Jones T.C."/>
            <person name="Liu S."/>
            <person name="Zhou X."/>
            <person name="Middendorf M."/>
            <person name="Junglen S."/>
            <person name="Misof B."/>
            <person name="Drosten C."/>
        </authorList>
    </citation>
    <scope>NUCLEOTIDE SEQUENCE</scope>
    <source>
        <strain evidence="2">OKIAV85</strain>
    </source>
</reference>
<reference evidence="2" key="2">
    <citation type="submission" date="2020-09" db="EMBL/GenBank/DDBJ databases">
        <authorList>
            <person name="Kaefer S."/>
            <person name="Paraskevopoulou S."/>
            <person name="Zirkel F."/>
            <person name="Wieseke N."/>
            <person name="Donath A."/>
            <person name="Petersen M."/>
            <person name="Jones T.C."/>
            <person name="Liu S."/>
            <person name="Zhou X."/>
            <person name="Middendorf M."/>
            <person name="Junglen S."/>
            <person name="Misof B."/>
            <person name="Drosten C."/>
        </authorList>
    </citation>
    <scope>NUCLEOTIDE SEQUENCE</scope>
    <source>
        <strain evidence="2">OKIAV85</strain>
    </source>
</reference>
<dbReference type="GeneID" id="80536841"/>
<sequence length="181" mass="20235">MTNNPTFTQTQGPPISHNRQLQVIQMAEILDEYMTSKPRTRQTGEGTEKNKEKGDHHPTADVQLRLPMTTPSKKRKIGAADDSTWMAEIRERLTLQDEKQDRIIKYLEAITKTQESLVNLLTACETRMGVAETRIKALQEVRRDTQVQTLTAKEVQPHATTPHTDTVPSTSKGGGAGLGLF</sequence>
<dbReference type="Proteomes" id="UP000680004">
    <property type="component" value="Segment"/>
</dbReference>
<evidence type="ECO:0000313" key="2">
    <source>
        <dbReference type="EMBL" id="QPB73975.1"/>
    </source>
</evidence>
<dbReference type="RefSeq" id="YP_010798600.1">
    <property type="nucleotide sequence ID" value="NC_076500.1"/>
</dbReference>
<evidence type="ECO:0000256" key="1">
    <source>
        <dbReference type="SAM" id="MobiDB-lite"/>
    </source>
</evidence>
<dbReference type="KEGG" id="vg:80536841"/>
<accession>A0A7U3S1S9</accession>
<proteinExistence type="predicted"/>
<feature type="region of interest" description="Disordered" evidence="1">
    <location>
        <begin position="155"/>
        <end position="181"/>
    </location>
</feature>
<feature type="compositionally biased region" description="Gly residues" evidence="1">
    <location>
        <begin position="172"/>
        <end position="181"/>
    </location>
</feature>
<dbReference type="EMBL" id="MW039259">
    <property type="protein sequence ID" value="QPB73975.1"/>
    <property type="molecule type" value="Viral_cRNA"/>
</dbReference>
<evidence type="ECO:0000313" key="3">
    <source>
        <dbReference type="Proteomes" id="UP000680004"/>
    </source>
</evidence>
<organism evidence="2">
    <name type="scientific">Hymenopteran orino-related virus OKIAV85</name>
    <dbReference type="NCBI Taxonomy" id="2789450"/>
    <lineage>
        <taxon>Viruses</taxon>
        <taxon>Riboviria</taxon>
        <taxon>Orthornavirae</taxon>
        <taxon>Negarnaviricota</taxon>
        <taxon>Haploviricotina</taxon>
        <taxon>Monjiviricetes</taxon>
        <taxon>Mononegavirales</taxon>
        <taxon>Nyamiviridae</taxon>
        <taxon>Formivirus</taxon>
        <taxon>Formivirus gorytis</taxon>
    </lineage>
</organism>